<keyword evidence="4" id="KW-0547">Nucleotide-binding</keyword>
<evidence type="ECO:0000256" key="2">
    <source>
        <dbReference type="ARBA" id="ARBA00022448"/>
    </source>
</evidence>
<feature type="region of interest" description="Disordered" evidence="6">
    <location>
        <begin position="1"/>
        <end position="36"/>
    </location>
</feature>
<dbReference type="PANTHER" id="PTHR42711:SF5">
    <property type="entry name" value="ABC TRANSPORTER ATP-BINDING PROTEIN NATA"/>
    <property type="match status" value="1"/>
</dbReference>
<dbReference type="PROSITE" id="PS00211">
    <property type="entry name" value="ABC_TRANSPORTER_1"/>
    <property type="match status" value="1"/>
</dbReference>
<dbReference type="InterPro" id="IPR017871">
    <property type="entry name" value="ABC_transporter-like_CS"/>
</dbReference>
<dbReference type="SUPFAM" id="SSF52540">
    <property type="entry name" value="P-loop containing nucleoside triphosphate hydrolases"/>
    <property type="match status" value="1"/>
</dbReference>
<dbReference type="InterPro" id="IPR003593">
    <property type="entry name" value="AAA+_ATPase"/>
</dbReference>
<evidence type="ECO:0000256" key="5">
    <source>
        <dbReference type="ARBA" id="ARBA00022840"/>
    </source>
</evidence>
<dbReference type="Pfam" id="PF00005">
    <property type="entry name" value="ABC_tran"/>
    <property type="match status" value="1"/>
</dbReference>
<evidence type="ECO:0000256" key="6">
    <source>
        <dbReference type="SAM" id="MobiDB-lite"/>
    </source>
</evidence>
<dbReference type="Gene3D" id="3.40.50.300">
    <property type="entry name" value="P-loop containing nucleotide triphosphate hydrolases"/>
    <property type="match status" value="1"/>
</dbReference>
<keyword evidence="2" id="KW-0813">Transport</keyword>
<dbReference type="SMART" id="SM00382">
    <property type="entry name" value="AAA"/>
    <property type="match status" value="1"/>
</dbReference>
<protein>
    <submittedName>
        <fullName evidence="8">ABC transporter, ATP-binding protein</fullName>
    </submittedName>
</protein>
<dbReference type="PANTHER" id="PTHR42711">
    <property type="entry name" value="ABC TRANSPORTER ATP-BINDING PROTEIN"/>
    <property type="match status" value="1"/>
</dbReference>
<organism evidence="8 9">
    <name type="scientific">Hydrogenophilus thermoluteolus</name>
    <name type="common">Pseudomonas hydrogenothermophila</name>
    <dbReference type="NCBI Taxonomy" id="297"/>
    <lineage>
        <taxon>Bacteria</taxon>
        <taxon>Pseudomonadati</taxon>
        <taxon>Pseudomonadota</taxon>
        <taxon>Hydrogenophilia</taxon>
        <taxon>Hydrogenophilales</taxon>
        <taxon>Hydrogenophilaceae</taxon>
        <taxon>Hydrogenophilus</taxon>
    </lineage>
</organism>
<dbReference type="KEGG" id="htl:HPTL_0128"/>
<evidence type="ECO:0000256" key="1">
    <source>
        <dbReference type="ARBA" id="ARBA00005417"/>
    </source>
</evidence>
<dbReference type="InterPro" id="IPR027417">
    <property type="entry name" value="P-loop_NTPase"/>
</dbReference>
<proteinExistence type="inferred from homology"/>
<feature type="compositionally biased region" description="Pro residues" evidence="6">
    <location>
        <begin position="1"/>
        <end position="11"/>
    </location>
</feature>
<feature type="domain" description="ABC transporter" evidence="7">
    <location>
        <begin position="40"/>
        <end position="270"/>
    </location>
</feature>
<dbReference type="InterPro" id="IPR050763">
    <property type="entry name" value="ABC_transporter_ATP-binding"/>
</dbReference>
<accession>A0A2Z6DVK5</accession>
<name>A0A2Z6DVK5_HYDTE</name>
<reference evidence="8 9" key="1">
    <citation type="submission" date="2018-04" db="EMBL/GenBank/DDBJ databases">
        <title>Complete genome sequence of Hydrogenophilus thermoluteolus TH-1.</title>
        <authorList>
            <person name="Arai H."/>
        </authorList>
    </citation>
    <scope>NUCLEOTIDE SEQUENCE [LARGE SCALE GENOMIC DNA]</scope>
    <source>
        <strain evidence="8 9">TH-1</strain>
    </source>
</reference>
<evidence type="ECO:0000313" key="9">
    <source>
        <dbReference type="Proteomes" id="UP000262004"/>
    </source>
</evidence>
<evidence type="ECO:0000256" key="3">
    <source>
        <dbReference type="ARBA" id="ARBA00022458"/>
    </source>
</evidence>
<dbReference type="Proteomes" id="UP000262004">
    <property type="component" value="Chromosome"/>
</dbReference>
<evidence type="ECO:0000256" key="4">
    <source>
        <dbReference type="ARBA" id="ARBA00022741"/>
    </source>
</evidence>
<dbReference type="EMBL" id="AP018558">
    <property type="protein sequence ID" value="BBD76398.1"/>
    <property type="molecule type" value="Genomic_DNA"/>
</dbReference>
<dbReference type="GO" id="GO:0016887">
    <property type="term" value="F:ATP hydrolysis activity"/>
    <property type="evidence" value="ECO:0007669"/>
    <property type="project" value="InterPro"/>
</dbReference>
<sequence>MTARSPLPPNRSPQHPLSARDAPSPHPTAAPTSDADPPLAALTAVVKHYGTTRVLDALTFAVYPGECVAVLGPNGAGKTTALRVLLGLSPYEAGHVTLLGHPIPADAVAARQRVGVVPQFDNLDPDFTAEENLIVFARYFGIPEATARARVPELLAFVGLAGKAAAPVATLSGGMRRRLSLARALVANPELLILDEPTTGLDPQARHLIWQRLRELRQQGVAMLLTTHYLEEAERLADRVVIVDAGRVVAEGAPHALVAAAIEPFVLEIHGDWSSVGGIDAFERRLAESLTPLAANGATAPRFERAGETLFCYTTRDPAAALALLEPHPTLTAVIRRGHLEDLFLKLTGRELRDD</sequence>
<dbReference type="InterPro" id="IPR003439">
    <property type="entry name" value="ABC_transporter-like_ATP-bd"/>
</dbReference>
<dbReference type="GO" id="GO:0005524">
    <property type="term" value="F:ATP binding"/>
    <property type="evidence" value="ECO:0007669"/>
    <property type="project" value="UniProtKB-KW"/>
</dbReference>
<dbReference type="OrthoDB" id="5289537at2"/>
<gene>
    <name evidence="8" type="ORF">HPTL_0128</name>
</gene>
<dbReference type="CDD" id="cd03263">
    <property type="entry name" value="ABC_subfamily_A"/>
    <property type="match status" value="1"/>
</dbReference>
<comment type="similarity">
    <text evidence="1">Belongs to the ABC transporter superfamily.</text>
</comment>
<keyword evidence="5 8" id="KW-0067">ATP-binding</keyword>
<keyword evidence="9" id="KW-1185">Reference proteome</keyword>
<evidence type="ECO:0000259" key="7">
    <source>
        <dbReference type="PROSITE" id="PS50893"/>
    </source>
</evidence>
<dbReference type="AlphaFoldDB" id="A0A2Z6DVK5"/>
<dbReference type="PROSITE" id="PS50893">
    <property type="entry name" value="ABC_TRANSPORTER_2"/>
    <property type="match status" value="1"/>
</dbReference>
<keyword evidence="3" id="KW-0536">Nodulation</keyword>
<dbReference type="RefSeq" id="WP_119334244.1">
    <property type="nucleotide sequence ID" value="NZ_AP018558.1"/>
</dbReference>
<evidence type="ECO:0000313" key="8">
    <source>
        <dbReference type="EMBL" id="BBD76398.1"/>
    </source>
</evidence>
<feature type="compositionally biased region" description="Low complexity" evidence="6">
    <location>
        <begin position="27"/>
        <end position="36"/>
    </location>
</feature>